<evidence type="ECO:0000313" key="7">
    <source>
        <dbReference type="EMBL" id="AJD49157.1"/>
    </source>
</evidence>
<keyword evidence="4 5" id="KW-0472">Membrane</keyword>
<protein>
    <submittedName>
        <fullName evidence="7">K+dependent Na+ exchanger related-protein</fullName>
    </submittedName>
</protein>
<dbReference type="Pfam" id="PF01699">
    <property type="entry name" value="Na_Ca_ex"/>
    <property type="match status" value="2"/>
</dbReference>
<dbReference type="PANTHER" id="PTHR10846:SF8">
    <property type="entry name" value="INNER MEMBRANE PROTEIN YRBG"/>
    <property type="match status" value="1"/>
</dbReference>
<evidence type="ECO:0000256" key="3">
    <source>
        <dbReference type="ARBA" id="ARBA00022989"/>
    </source>
</evidence>
<keyword evidence="8" id="KW-1185">Reference proteome</keyword>
<dbReference type="HOGENOM" id="CLU_007948_0_3_6"/>
<feature type="transmembrane region" description="Helical" evidence="5">
    <location>
        <begin position="327"/>
        <end position="348"/>
    </location>
</feature>
<feature type="domain" description="Sodium/calcium exchanger membrane region" evidence="6">
    <location>
        <begin position="170"/>
        <end position="312"/>
    </location>
</feature>
<evidence type="ECO:0000256" key="1">
    <source>
        <dbReference type="ARBA" id="ARBA00004141"/>
    </source>
</evidence>
<dbReference type="Proteomes" id="UP000006764">
    <property type="component" value="Chromosome"/>
</dbReference>
<dbReference type="InterPro" id="IPR004481">
    <property type="entry name" value="K/Na/Ca-exchanger"/>
</dbReference>
<dbReference type="EMBL" id="CP004387">
    <property type="protein sequence ID" value="AJD49157.1"/>
    <property type="molecule type" value="Genomic_DNA"/>
</dbReference>
<evidence type="ECO:0000259" key="6">
    <source>
        <dbReference type="Pfam" id="PF01699"/>
    </source>
</evidence>
<reference evidence="7 8" key="1">
    <citation type="journal article" date="2012" name="J. Bacteriol.">
        <title>Genome sequence of an alkane-degrading bacterium, Alcanivorax pacificus type strain W11-5, isolated from deep sea sediment.</title>
        <authorList>
            <person name="Lai Q."/>
            <person name="Shao Z."/>
        </authorList>
    </citation>
    <scope>NUCLEOTIDE SEQUENCE [LARGE SCALE GENOMIC DNA]</scope>
    <source>
        <strain evidence="7 8">W11-5</strain>
    </source>
</reference>
<dbReference type="PANTHER" id="PTHR10846">
    <property type="entry name" value="SODIUM/POTASSIUM/CALCIUM EXCHANGER"/>
    <property type="match status" value="1"/>
</dbReference>
<dbReference type="STRING" id="391936.S7S_13725"/>
<proteinExistence type="predicted"/>
<evidence type="ECO:0000256" key="4">
    <source>
        <dbReference type="ARBA" id="ARBA00023136"/>
    </source>
</evidence>
<dbReference type="KEGG" id="apac:S7S_13725"/>
<evidence type="ECO:0000256" key="5">
    <source>
        <dbReference type="SAM" id="Phobius"/>
    </source>
</evidence>
<evidence type="ECO:0000313" key="8">
    <source>
        <dbReference type="Proteomes" id="UP000006764"/>
    </source>
</evidence>
<organism evidence="7 8">
    <name type="scientific">Isoalcanivorax pacificus W11-5</name>
    <dbReference type="NCBI Taxonomy" id="391936"/>
    <lineage>
        <taxon>Bacteria</taxon>
        <taxon>Pseudomonadati</taxon>
        <taxon>Pseudomonadota</taxon>
        <taxon>Gammaproteobacteria</taxon>
        <taxon>Oceanospirillales</taxon>
        <taxon>Alcanivoracaceae</taxon>
        <taxon>Isoalcanivorax</taxon>
    </lineage>
</organism>
<dbReference type="Gene3D" id="1.20.1420.30">
    <property type="entry name" value="NCX, central ion-binding region"/>
    <property type="match status" value="1"/>
</dbReference>
<dbReference type="GO" id="GO:0005886">
    <property type="term" value="C:plasma membrane"/>
    <property type="evidence" value="ECO:0007669"/>
    <property type="project" value="TreeGrafter"/>
</dbReference>
<name>A0A0B4XSA8_9GAMM</name>
<gene>
    <name evidence="7" type="ORF">S7S_13725</name>
</gene>
<dbReference type="GO" id="GO:0005262">
    <property type="term" value="F:calcium channel activity"/>
    <property type="evidence" value="ECO:0007669"/>
    <property type="project" value="TreeGrafter"/>
</dbReference>
<dbReference type="AlphaFoldDB" id="A0A0B4XSA8"/>
<dbReference type="RefSeq" id="WP_008734114.1">
    <property type="nucleotide sequence ID" value="NZ_CP004387.1"/>
</dbReference>
<feature type="transmembrane region" description="Helical" evidence="5">
    <location>
        <begin position="170"/>
        <end position="192"/>
    </location>
</feature>
<feature type="transmembrane region" description="Helical" evidence="5">
    <location>
        <begin position="29"/>
        <end position="47"/>
    </location>
</feature>
<dbReference type="GO" id="GO:0006874">
    <property type="term" value="P:intracellular calcium ion homeostasis"/>
    <property type="evidence" value="ECO:0007669"/>
    <property type="project" value="TreeGrafter"/>
</dbReference>
<accession>A0A0B4XSA8</accession>
<keyword evidence="2 5" id="KW-0812">Transmembrane</keyword>
<feature type="transmembrane region" description="Helical" evidence="5">
    <location>
        <begin position="263"/>
        <end position="287"/>
    </location>
</feature>
<dbReference type="NCBIfam" id="TIGR00367">
    <property type="entry name" value="calcium/sodium antiporter"/>
    <property type="match status" value="1"/>
</dbReference>
<dbReference type="GO" id="GO:0008273">
    <property type="term" value="F:calcium, potassium:sodium antiporter activity"/>
    <property type="evidence" value="ECO:0007669"/>
    <property type="project" value="TreeGrafter"/>
</dbReference>
<dbReference type="Gene3D" id="6.10.280.80">
    <property type="entry name" value="NCX, peripheral helical region"/>
    <property type="match status" value="1"/>
</dbReference>
<feature type="transmembrane region" description="Helical" evidence="5">
    <location>
        <begin position="204"/>
        <end position="227"/>
    </location>
</feature>
<feature type="domain" description="Sodium/calcium exchanger membrane region" evidence="6">
    <location>
        <begin position="5"/>
        <end position="146"/>
    </location>
</feature>
<feature type="transmembrane region" description="Helical" evidence="5">
    <location>
        <begin position="234"/>
        <end position="257"/>
    </location>
</feature>
<comment type="subcellular location">
    <subcellularLocation>
        <location evidence="1">Membrane</location>
        <topology evidence="1">Multi-pass membrane protein</topology>
    </subcellularLocation>
</comment>
<dbReference type="InterPro" id="IPR044880">
    <property type="entry name" value="NCX_ion-bd_dom_sf"/>
</dbReference>
<dbReference type="InterPro" id="IPR004837">
    <property type="entry name" value="NaCa_Exmemb"/>
</dbReference>
<evidence type="ECO:0000256" key="2">
    <source>
        <dbReference type="ARBA" id="ARBA00022692"/>
    </source>
</evidence>
<keyword evidence="3 5" id="KW-1133">Transmembrane helix</keyword>
<feature type="transmembrane region" description="Helical" evidence="5">
    <location>
        <begin position="133"/>
        <end position="149"/>
    </location>
</feature>
<feature type="transmembrane region" description="Helical" evidence="5">
    <location>
        <begin position="105"/>
        <end position="121"/>
    </location>
</feature>
<feature type="transmembrane region" description="Helical" evidence="5">
    <location>
        <begin position="79"/>
        <end position="98"/>
    </location>
</feature>
<feature type="transmembrane region" description="Helical" evidence="5">
    <location>
        <begin position="299"/>
        <end position="321"/>
    </location>
</feature>
<sequence length="355" mass="36961">MWMVLLSLVGGLVLLVVGGEMLVSGAAKLAARFGVPPLVIGLTVVAFGTSAPELMVTLSAAWAGGDAANLALGNVVGSNIFNVLLILGVCAMLAPLVVNVSMVRVEIPLMIAASALALWFGRDGVYSRPEGAMLFGALLLYIWFTLTQARKASASQDSTAEDGGPLWRQIASILGGLVLLVLGARWLVSGAVSVAELLGLSETIIGLTIVAAGTSLPEVAASIMATLRNERDIAVGNIVGSNLFNILAVLGGASLIAPDGIAAPASIIAFDGPVMLAVAVACLPIFFTGYRIDRWEGAVFFGYYIAYVAYLILNASGHAALPLYSQVMLYFVVPLTVLTLLVSLWRVIHLRRGPA</sequence>